<keyword evidence="2" id="KW-0472">Membrane</keyword>
<keyword evidence="2" id="KW-1133">Transmembrane helix</keyword>
<keyword evidence="2" id="KW-0812">Transmembrane</keyword>
<dbReference type="RefSeq" id="WP_203821172.1">
    <property type="nucleotide sequence ID" value="NZ_BAAABP010000017.1"/>
</dbReference>
<keyword evidence="4" id="KW-1185">Reference proteome</keyword>
<dbReference type="Proteomes" id="UP000598174">
    <property type="component" value="Unassembled WGS sequence"/>
</dbReference>
<feature type="transmembrane region" description="Helical" evidence="2">
    <location>
        <begin position="31"/>
        <end position="52"/>
    </location>
</feature>
<reference evidence="3" key="1">
    <citation type="submission" date="2021-01" db="EMBL/GenBank/DDBJ databases">
        <title>Whole genome shotgun sequence of Actinoplanes ferrugineus NBRC 15555.</title>
        <authorList>
            <person name="Komaki H."/>
            <person name="Tamura T."/>
        </authorList>
    </citation>
    <scope>NUCLEOTIDE SEQUENCE</scope>
    <source>
        <strain evidence="3">NBRC 15555</strain>
    </source>
</reference>
<accession>A0A919J4R4</accession>
<gene>
    <name evidence="3" type="ORF">Afe05nite_66410</name>
</gene>
<sequence length="209" mass="22098">MSDAPIDIGPIELAEEQPEPAPRPRSKVRTVVLSSLLVVALGGAGVLGWTAWQISSQKDVKLTAPETVGTLTQNKSEDARSTADYLQTALAAEIDLDKTVAAVYSDPNGQDKNVLFFGGTTLLWTPEDDLDTAFNLIADNQGAVTGVHDVDAGELGGTAKCGTTKSDTGELPVCGWADHGSLALAMFPNRTVDEAAPMFRQLREASESR</sequence>
<evidence type="ECO:0000256" key="1">
    <source>
        <dbReference type="SAM" id="MobiDB-lite"/>
    </source>
</evidence>
<comment type="caution">
    <text evidence="3">The sequence shown here is derived from an EMBL/GenBank/DDBJ whole genome shotgun (WGS) entry which is preliminary data.</text>
</comment>
<organism evidence="3 4">
    <name type="scientific">Paractinoplanes ferrugineus</name>
    <dbReference type="NCBI Taxonomy" id="113564"/>
    <lineage>
        <taxon>Bacteria</taxon>
        <taxon>Bacillati</taxon>
        <taxon>Actinomycetota</taxon>
        <taxon>Actinomycetes</taxon>
        <taxon>Micromonosporales</taxon>
        <taxon>Micromonosporaceae</taxon>
        <taxon>Paractinoplanes</taxon>
    </lineage>
</organism>
<proteinExistence type="predicted"/>
<evidence type="ECO:0000313" key="4">
    <source>
        <dbReference type="Proteomes" id="UP000598174"/>
    </source>
</evidence>
<name>A0A919J4R4_9ACTN</name>
<evidence type="ECO:0000313" key="3">
    <source>
        <dbReference type="EMBL" id="GIE14801.1"/>
    </source>
</evidence>
<dbReference type="EMBL" id="BOMM01000057">
    <property type="protein sequence ID" value="GIE14801.1"/>
    <property type="molecule type" value="Genomic_DNA"/>
</dbReference>
<feature type="region of interest" description="Disordered" evidence="1">
    <location>
        <begin position="1"/>
        <end position="26"/>
    </location>
</feature>
<evidence type="ECO:0000256" key="2">
    <source>
        <dbReference type="SAM" id="Phobius"/>
    </source>
</evidence>
<protein>
    <submittedName>
        <fullName evidence="3">Uncharacterized protein</fullName>
    </submittedName>
</protein>
<dbReference type="AlphaFoldDB" id="A0A919J4R4"/>